<keyword evidence="3" id="KW-0732">Signal</keyword>
<dbReference type="NCBIfam" id="NF008437">
    <property type="entry name" value="PRK11280.1"/>
    <property type="match status" value="1"/>
</dbReference>
<gene>
    <name evidence="5" type="ORF">SAMN04488509_108117</name>
</gene>
<name>A0A1G6Y4C0_9GAMM</name>
<feature type="signal peptide" evidence="3">
    <location>
        <begin position="1"/>
        <end position="22"/>
    </location>
</feature>
<sequence>MTQSRRLALVPLALLASGFAAAQPGPNAENVRYTYATVLSATPVYETIRFSEPREECEDERVVYRERDSGTAGTVIGAIVGAAVGNQVGGGDGRRAATVAGAIAGGAIGRNVDRNNSPERRYEGTETRCRVVEVSREERRLSGYDVEYRLKDEVFFARLPYDPGNNLRVRVSVTPVE</sequence>
<evidence type="ECO:0000256" key="3">
    <source>
        <dbReference type="SAM" id="SignalP"/>
    </source>
</evidence>
<dbReference type="EMBL" id="FNAG01000008">
    <property type="protein sequence ID" value="SDD84783.1"/>
    <property type="molecule type" value="Genomic_DNA"/>
</dbReference>
<evidence type="ECO:0000313" key="6">
    <source>
        <dbReference type="Proteomes" id="UP000199603"/>
    </source>
</evidence>
<dbReference type="PANTHER" id="PTHR35603">
    <property type="match status" value="1"/>
</dbReference>
<evidence type="ECO:0000313" key="5">
    <source>
        <dbReference type="EMBL" id="SDD84783.1"/>
    </source>
</evidence>
<keyword evidence="6" id="KW-1185">Reference proteome</keyword>
<feature type="domain" description="Glycine zipper 2TM" evidence="4">
    <location>
        <begin position="72"/>
        <end position="112"/>
    </location>
</feature>
<dbReference type="InterPro" id="IPR008816">
    <property type="entry name" value="Gly_zipper_2TM_dom"/>
</dbReference>
<reference evidence="5 6" key="1">
    <citation type="submission" date="2016-10" db="EMBL/GenBank/DDBJ databases">
        <authorList>
            <person name="de Groot N.N."/>
        </authorList>
    </citation>
    <scope>NUCLEOTIDE SEQUENCE [LARGE SCALE GENOMIC DNA]</scope>
    <source>
        <strain evidence="5 6">DSM 16957</strain>
    </source>
</reference>
<dbReference type="STRING" id="265719.SAMN04488509_108117"/>
<dbReference type="Proteomes" id="UP000199603">
    <property type="component" value="Unassembled WGS sequence"/>
</dbReference>
<dbReference type="RefSeq" id="WP_091243623.1">
    <property type="nucleotide sequence ID" value="NZ_FNAG01000008.1"/>
</dbReference>
<dbReference type="OrthoDB" id="8909257at2"/>
<keyword evidence="2" id="KW-0472">Membrane</keyword>
<dbReference type="GO" id="GO:0019867">
    <property type="term" value="C:outer membrane"/>
    <property type="evidence" value="ECO:0007669"/>
    <property type="project" value="InterPro"/>
</dbReference>
<evidence type="ECO:0000256" key="2">
    <source>
        <dbReference type="ARBA" id="ARBA00023136"/>
    </source>
</evidence>
<feature type="chain" id="PRO_5011585719" evidence="3">
    <location>
        <begin position="23"/>
        <end position="177"/>
    </location>
</feature>
<dbReference type="AlphaFoldDB" id="A0A1G6Y4C0"/>
<proteinExistence type="predicted"/>
<dbReference type="Pfam" id="PF05433">
    <property type="entry name" value="Rick_17kDa_Anti"/>
    <property type="match status" value="1"/>
</dbReference>
<dbReference type="PANTHER" id="PTHR35603:SF2">
    <property type="entry name" value="OUTER MEMBRANE LIPOPROTEIN"/>
    <property type="match status" value="1"/>
</dbReference>
<organism evidence="5 6">
    <name type="scientific">Aquimonas voraii</name>
    <dbReference type="NCBI Taxonomy" id="265719"/>
    <lineage>
        <taxon>Bacteria</taxon>
        <taxon>Pseudomonadati</taxon>
        <taxon>Pseudomonadota</taxon>
        <taxon>Gammaproteobacteria</taxon>
        <taxon>Lysobacterales</taxon>
        <taxon>Lysobacteraceae</taxon>
        <taxon>Aquimonas</taxon>
    </lineage>
</organism>
<protein>
    <submittedName>
        <fullName evidence="5">Uncharacterized conserved protein YcfJ, contains glycine zipper 2TM domain</fullName>
    </submittedName>
</protein>
<comment type="subcellular location">
    <subcellularLocation>
        <location evidence="1">Membrane</location>
    </subcellularLocation>
</comment>
<evidence type="ECO:0000259" key="4">
    <source>
        <dbReference type="Pfam" id="PF05433"/>
    </source>
</evidence>
<dbReference type="InterPro" id="IPR051407">
    <property type="entry name" value="Bact_OM_lipoprot/Surf_antigen"/>
</dbReference>
<evidence type="ECO:0000256" key="1">
    <source>
        <dbReference type="ARBA" id="ARBA00004370"/>
    </source>
</evidence>
<accession>A0A1G6Y4C0</accession>